<evidence type="ECO:0000256" key="4">
    <source>
        <dbReference type="SAM" id="MobiDB-lite"/>
    </source>
</evidence>
<evidence type="ECO:0000313" key="7">
    <source>
        <dbReference type="Proteomes" id="UP000273143"/>
    </source>
</evidence>
<dbReference type="GO" id="GO:0005524">
    <property type="term" value="F:ATP binding"/>
    <property type="evidence" value="ECO:0007669"/>
    <property type="project" value="UniProtKB-KW"/>
</dbReference>
<dbReference type="Proteomes" id="UP000273143">
    <property type="component" value="Chromosome"/>
</dbReference>
<dbReference type="PANTHER" id="PTHR32039:SF7">
    <property type="entry name" value="COMPETENCE PROTEIN COMM"/>
    <property type="match status" value="1"/>
</dbReference>
<keyword evidence="3" id="KW-0067">ATP-binding</keyword>
<dbReference type="PRINTS" id="PR01657">
    <property type="entry name" value="MCMFAMILY"/>
</dbReference>
<dbReference type="Gene3D" id="3.30.230.10">
    <property type="match status" value="1"/>
</dbReference>
<feature type="region of interest" description="Disordered" evidence="4">
    <location>
        <begin position="260"/>
        <end position="283"/>
    </location>
</feature>
<evidence type="ECO:0000256" key="1">
    <source>
        <dbReference type="ARBA" id="ARBA00006354"/>
    </source>
</evidence>
<keyword evidence="7" id="KW-1185">Reference proteome</keyword>
<dbReference type="SMART" id="SM00382">
    <property type="entry name" value="AAA"/>
    <property type="match status" value="1"/>
</dbReference>
<dbReference type="Gene3D" id="3.40.50.300">
    <property type="entry name" value="P-loop containing nucleotide triphosphate hydrolases"/>
    <property type="match status" value="1"/>
</dbReference>
<sequence>MTLAITYSRALLGVEAPCVTVESHLSNGLPSLTLVGLPETAVRESKDRVRSAIINSQFEFPPRRITLNLAPADLPKEGGRFDLSIALGILASSGQIPVEPLKNIECLGELALSGHIRPVKGVLSAALAARKEGRALWVARENAEEASLATGLTVYAVGHLFEVAAHFSGQKPLTPFESKGLLRTVEPYPDLVDVQGQMAAKRALLIAACGAHNLLFSGPPGTGKTLLASRLPGILPELTEQEALEVAAIYSVTGSEPLSHWPQRPFRSPHHTSSAAAMVGGGSKPQPGEVTLAHQGVLFLDEFTEFDRRVLEVLREPLENHEIVVARAKEKSLFPAKFQLVAAMNPCPCGYLGDLTRSCRCTPEQVKRYQNKLSGPLLDRIDLHVHVARETLSLSITQNKQQLTTAEAAKQVATVRALQHKRQGCPNAYLTTKQLQSICLLSKDDQQWFEQAGEKLGLSLRALHRCLKVARTIADMQDEAHISRAHLAEVLHYRPLSL</sequence>
<dbReference type="GO" id="GO:0006508">
    <property type="term" value="P:proteolysis"/>
    <property type="evidence" value="ECO:0007669"/>
    <property type="project" value="UniProtKB-KW"/>
</dbReference>
<dbReference type="GO" id="GO:0008233">
    <property type="term" value="F:peptidase activity"/>
    <property type="evidence" value="ECO:0007669"/>
    <property type="project" value="UniProtKB-KW"/>
</dbReference>
<dbReference type="Pfam" id="PF01078">
    <property type="entry name" value="Mg_chelatase"/>
    <property type="match status" value="1"/>
</dbReference>
<keyword evidence="6" id="KW-0645">Protease</keyword>
<dbReference type="InterPro" id="IPR001208">
    <property type="entry name" value="MCM_dom"/>
</dbReference>
<dbReference type="Pfam" id="PF13335">
    <property type="entry name" value="Mg_chelatase_C"/>
    <property type="match status" value="1"/>
</dbReference>
<dbReference type="InterPro" id="IPR025158">
    <property type="entry name" value="Mg_chelat-rel_C"/>
</dbReference>
<name>A0A3Q9JLH8_9GAMM</name>
<feature type="domain" description="MCM C-terminal AAA(+) ATPase" evidence="5">
    <location>
        <begin position="286"/>
        <end position="383"/>
    </location>
</feature>
<dbReference type="InterPro" id="IPR027417">
    <property type="entry name" value="P-loop_NTPase"/>
</dbReference>
<dbReference type="AlphaFoldDB" id="A0A3Q9JLH8"/>
<dbReference type="NCBIfam" id="TIGR00368">
    <property type="entry name" value="YifB family Mg chelatase-like AAA ATPase"/>
    <property type="match status" value="1"/>
</dbReference>
<dbReference type="SUPFAM" id="SSF52540">
    <property type="entry name" value="P-loop containing nucleoside triphosphate hydrolases"/>
    <property type="match status" value="1"/>
</dbReference>
<dbReference type="InterPro" id="IPR003593">
    <property type="entry name" value="AAA+_ATPase"/>
</dbReference>
<evidence type="ECO:0000256" key="3">
    <source>
        <dbReference type="ARBA" id="ARBA00022840"/>
    </source>
</evidence>
<keyword evidence="2" id="KW-0547">Nucleotide-binding</keyword>
<dbReference type="InterPro" id="IPR020568">
    <property type="entry name" value="Ribosomal_Su5_D2-typ_SF"/>
</dbReference>
<dbReference type="NCBIfam" id="NF007365">
    <property type="entry name" value="PRK09862.1"/>
    <property type="match status" value="1"/>
</dbReference>
<dbReference type="PROSITE" id="PS50051">
    <property type="entry name" value="MCM_2"/>
    <property type="match status" value="1"/>
</dbReference>
<dbReference type="EMBL" id="CP029822">
    <property type="protein sequence ID" value="AZS52082.1"/>
    <property type="molecule type" value="Genomic_DNA"/>
</dbReference>
<dbReference type="GO" id="GO:0003677">
    <property type="term" value="F:DNA binding"/>
    <property type="evidence" value="ECO:0007669"/>
    <property type="project" value="InterPro"/>
</dbReference>
<gene>
    <name evidence="6" type="ORF">DM558_15450</name>
</gene>
<dbReference type="KEGG" id="emo:DM558_15450"/>
<dbReference type="InterPro" id="IPR000523">
    <property type="entry name" value="Mg_chelatse_chII-like_cat_dom"/>
</dbReference>
<evidence type="ECO:0000313" key="6">
    <source>
        <dbReference type="EMBL" id="AZS52082.1"/>
    </source>
</evidence>
<dbReference type="Pfam" id="PF13541">
    <property type="entry name" value="ChlI"/>
    <property type="match status" value="1"/>
</dbReference>
<dbReference type="InterPro" id="IPR045006">
    <property type="entry name" value="CHLI-like"/>
</dbReference>
<organism evidence="6 7">
    <name type="scientific">Entomomonas moraniae</name>
    <dbReference type="NCBI Taxonomy" id="2213226"/>
    <lineage>
        <taxon>Bacteria</taxon>
        <taxon>Pseudomonadati</taxon>
        <taxon>Pseudomonadota</taxon>
        <taxon>Gammaproteobacteria</taxon>
        <taxon>Pseudomonadales</taxon>
        <taxon>Pseudomonadaceae</taxon>
        <taxon>Entomomonas</taxon>
    </lineage>
</organism>
<dbReference type="CDD" id="cd00009">
    <property type="entry name" value="AAA"/>
    <property type="match status" value="1"/>
</dbReference>
<reference evidence="7" key="1">
    <citation type="submission" date="2018-06" db="EMBL/GenBank/DDBJ databases">
        <title>Complete genome of Pseudomonas insecticola strain QZS01.</title>
        <authorList>
            <person name="Wang J."/>
            <person name="Su Q."/>
        </authorList>
    </citation>
    <scope>NUCLEOTIDE SEQUENCE [LARGE SCALE GENOMIC DNA]</scope>
    <source>
        <strain evidence="7">QZS01</strain>
    </source>
</reference>
<dbReference type="InterPro" id="IPR004482">
    <property type="entry name" value="Mg_chelat-rel"/>
</dbReference>
<dbReference type="SUPFAM" id="SSF54211">
    <property type="entry name" value="Ribosomal protein S5 domain 2-like"/>
    <property type="match status" value="1"/>
</dbReference>
<evidence type="ECO:0000256" key="2">
    <source>
        <dbReference type="ARBA" id="ARBA00022741"/>
    </source>
</evidence>
<evidence type="ECO:0000259" key="5">
    <source>
        <dbReference type="PROSITE" id="PS50051"/>
    </source>
</evidence>
<keyword evidence="6" id="KW-0378">Hydrolase</keyword>
<proteinExistence type="inferred from homology"/>
<protein>
    <submittedName>
        <fullName evidence="6">ATP-dependent protease</fullName>
    </submittedName>
</protein>
<comment type="similarity">
    <text evidence="1">Belongs to the Mg-chelatase subunits D/I family. ComM subfamily.</text>
</comment>
<dbReference type="InterPro" id="IPR014721">
    <property type="entry name" value="Ribsml_uS5_D2-typ_fold_subgr"/>
</dbReference>
<accession>A0A3Q9JLH8</accession>
<dbReference type="RefSeq" id="WP_127164731.1">
    <property type="nucleotide sequence ID" value="NZ_CP029822.1"/>
</dbReference>
<dbReference type="PANTHER" id="PTHR32039">
    <property type="entry name" value="MAGNESIUM-CHELATASE SUBUNIT CHLI"/>
    <property type="match status" value="1"/>
</dbReference>